<organism evidence="1 2">
    <name type="scientific">Halioglobus maricola</name>
    <dbReference type="NCBI Taxonomy" id="2601894"/>
    <lineage>
        <taxon>Bacteria</taxon>
        <taxon>Pseudomonadati</taxon>
        <taxon>Pseudomonadota</taxon>
        <taxon>Gammaproteobacteria</taxon>
        <taxon>Cellvibrionales</taxon>
        <taxon>Halieaceae</taxon>
        <taxon>Halioglobus</taxon>
    </lineage>
</organism>
<keyword evidence="2" id="KW-1185">Reference proteome</keyword>
<name>A0A5P9NJP0_9GAMM</name>
<dbReference type="OrthoDB" id="5741786at2"/>
<proteinExistence type="predicted"/>
<dbReference type="EMBL" id="CP036422">
    <property type="protein sequence ID" value="QFU76051.1"/>
    <property type="molecule type" value="Genomic_DNA"/>
</dbReference>
<dbReference type="Pfam" id="PF16234">
    <property type="entry name" value="DUF4892"/>
    <property type="match status" value="1"/>
</dbReference>
<evidence type="ECO:0000313" key="1">
    <source>
        <dbReference type="EMBL" id="QFU76051.1"/>
    </source>
</evidence>
<evidence type="ECO:0000313" key="2">
    <source>
        <dbReference type="Proteomes" id="UP000326287"/>
    </source>
</evidence>
<dbReference type="Proteomes" id="UP000326287">
    <property type="component" value="Chromosome"/>
</dbReference>
<dbReference type="InterPro" id="IPR032608">
    <property type="entry name" value="DUF4892"/>
</dbReference>
<dbReference type="KEGG" id="halc:EY643_10465"/>
<gene>
    <name evidence="1" type="ORF">EY643_10465</name>
</gene>
<reference evidence="1 2" key="1">
    <citation type="submission" date="2019-02" db="EMBL/GenBank/DDBJ databases">
        <authorList>
            <person name="Li S.-H."/>
        </authorList>
    </citation>
    <scope>NUCLEOTIDE SEQUENCE [LARGE SCALE GENOMIC DNA]</scope>
    <source>
        <strain evidence="1 2">IMCC14385</strain>
    </source>
</reference>
<dbReference type="AlphaFoldDB" id="A0A5P9NJP0"/>
<accession>A0A5P9NJP0</accession>
<sequence>MLRWRHFLAVTTFTWRRRHQTSVAGLIHLSLGRAVNMFSAANSVVVAVVTGVLLATNTAVAQAESPLEILQGLDVSPHMQQVSFDTASVIDHEVGLGAMKKVRGSWQFKASERLTGELTRYSWQVRDGFTSNEVLEGIEAGLNPEALLFSCDGRSCGQGVQWANRVFRERVLYGRDDLQRYRVYGPMAGEAGADSDYRLILFSSARTADRQYLHAEVLEVMPVVDAP</sequence>
<protein>
    <submittedName>
        <fullName evidence="1">DUF4892 domain-containing protein</fullName>
    </submittedName>
</protein>